<evidence type="ECO:0000313" key="2">
    <source>
        <dbReference type="EMBL" id="KAF2444329.1"/>
    </source>
</evidence>
<comment type="caution">
    <text evidence="2">The sequence shown here is derived from an EMBL/GenBank/DDBJ whole genome shotgun (WGS) entry which is preliminary data.</text>
</comment>
<reference evidence="2" key="1">
    <citation type="journal article" date="2020" name="Stud. Mycol.">
        <title>101 Dothideomycetes genomes: a test case for predicting lifestyles and emergence of pathogens.</title>
        <authorList>
            <person name="Haridas S."/>
            <person name="Albert R."/>
            <person name="Binder M."/>
            <person name="Bloem J."/>
            <person name="Labutti K."/>
            <person name="Salamov A."/>
            <person name="Andreopoulos B."/>
            <person name="Baker S."/>
            <person name="Barry K."/>
            <person name="Bills G."/>
            <person name="Bluhm B."/>
            <person name="Cannon C."/>
            <person name="Castanera R."/>
            <person name="Culley D."/>
            <person name="Daum C."/>
            <person name="Ezra D."/>
            <person name="Gonzalez J."/>
            <person name="Henrissat B."/>
            <person name="Kuo A."/>
            <person name="Liang C."/>
            <person name="Lipzen A."/>
            <person name="Lutzoni F."/>
            <person name="Magnuson J."/>
            <person name="Mondo S."/>
            <person name="Nolan M."/>
            <person name="Ohm R."/>
            <person name="Pangilinan J."/>
            <person name="Park H.-J."/>
            <person name="Ramirez L."/>
            <person name="Alfaro M."/>
            <person name="Sun H."/>
            <person name="Tritt A."/>
            <person name="Yoshinaga Y."/>
            <person name="Zwiers L.-H."/>
            <person name="Turgeon B."/>
            <person name="Goodwin S."/>
            <person name="Spatafora J."/>
            <person name="Crous P."/>
            <person name="Grigoriev I."/>
        </authorList>
    </citation>
    <scope>NUCLEOTIDE SEQUENCE</scope>
    <source>
        <strain evidence="2">CBS 690.94</strain>
    </source>
</reference>
<proteinExistence type="predicted"/>
<sequence length="133" mass="15273">MRRWLTRRGHLGACCCGRRDADSSPAAAHRRWRRACSVDKLMVPKEQRAYHAHAPERSTACRCRLPRYHTRIHDRQISRPCTAQLGCLCHSAMEASLSSHHEHMPASNQQPPRCPKPPIAQMPPSWLHGWCPR</sequence>
<dbReference type="Proteomes" id="UP000799764">
    <property type="component" value="Unassembled WGS sequence"/>
</dbReference>
<name>A0A9P4PJZ5_9PLEO</name>
<evidence type="ECO:0000256" key="1">
    <source>
        <dbReference type="SAM" id="MobiDB-lite"/>
    </source>
</evidence>
<organism evidence="2 3">
    <name type="scientific">Karstenula rhodostoma CBS 690.94</name>
    <dbReference type="NCBI Taxonomy" id="1392251"/>
    <lineage>
        <taxon>Eukaryota</taxon>
        <taxon>Fungi</taxon>
        <taxon>Dikarya</taxon>
        <taxon>Ascomycota</taxon>
        <taxon>Pezizomycotina</taxon>
        <taxon>Dothideomycetes</taxon>
        <taxon>Pleosporomycetidae</taxon>
        <taxon>Pleosporales</taxon>
        <taxon>Massarineae</taxon>
        <taxon>Didymosphaeriaceae</taxon>
        <taxon>Karstenula</taxon>
    </lineage>
</organism>
<dbReference type="AlphaFoldDB" id="A0A9P4PJZ5"/>
<evidence type="ECO:0000313" key="3">
    <source>
        <dbReference type="Proteomes" id="UP000799764"/>
    </source>
</evidence>
<gene>
    <name evidence="2" type="ORF">P171DRAFT_30920</name>
</gene>
<keyword evidence="3" id="KW-1185">Reference proteome</keyword>
<dbReference type="EMBL" id="MU001501">
    <property type="protein sequence ID" value="KAF2444329.1"/>
    <property type="molecule type" value="Genomic_DNA"/>
</dbReference>
<protein>
    <submittedName>
        <fullName evidence="2">Uncharacterized protein</fullName>
    </submittedName>
</protein>
<accession>A0A9P4PJZ5</accession>
<feature type="region of interest" description="Disordered" evidence="1">
    <location>
        <begin position="99"/>
        <end position="118"/>
    </location>
</feature>